<comment type="similarity">
    <text evidence="3 17">Belongs to the QueH family.</text>
</comment>
<dbReference type="AlphaFoldDB" id="A0A7G9FQ34"/>
<evidence type="ECO:0000256" key="6">
    <source>
        <dbReference type="ARBA" id="ARBA00022485"/>
    </source>
</evidence>
<evidence type="ECO:0000256" key="17">
    <source>
        <dbReference type="HAMAP-Rule" id="MF_02089"/>
    </source>
</evidence>
<evidence type="ECO:0000313" key="18">
    <source>
        <dbReference type="EMBL" id="QNM00666.1"/>
    </source>
</evidence>
<dbReference type="PANTHER" id="PTHR36701">
    <property type="entry name" value="EPOXYQUEUOSINE REDUCTASE QUEH"/>
    <property type="match status" value="1"/>
</dbReference>
<dbReference type="UniPathway" id="UPA00392"/>
<proteinExistence type="inferred from homology"/>
<dbReference type="Proteomes" id="UP000515819">
    <property type="component" value="Chromosome"/>
</dbReference>
<keyword evidence="8 17" id="KW-0479">Metal-binding</keyword>
<comment type="catalytic activity">
    <reaction evidence="16 17">
        <text>epoxyqueuosine(34) in tRNA + AH2 = queuosine(34) in tRNA + A + H2O</text>
        <dbReference type="Rhea" id="RHEA:32159"/>
        <dbReference type="Rhea" id="RHEA-COMP:18571"/>
        <dbReference type="Rhea" id="RHEA-COMP:18582"/>
        <dbReference type="ChEBI" id="CHEBI:13193"/>
        <dbReference type="ChEBI" id="CHEBI:15377"/>
        <dbReference type="ChEBI" id="CHEBI:17499"/>
        <dbReference type="ChEBI" id="CHEBI:194431"/>
        <dbReference type="ChEBI" id="CHEBI:194443"/>
        <dbReference type="EC" id="1.17.99.6"/>
    </reaction>
</comment>
<dbReference type="RefSeq" id="WP_021986136.1">
    <property type="nucleotide sequence ID" value="NZ_CP060632.1"/>
</dbReference>
<keyword evidence="13 17" id="KW-1015">Disulfide bond</keyword>
<keyword evidence="9 17" id="KW-0671">Queuosine biosynthesis</keyword>
<comment type="pathway">
    <text evidence="2 17">tRNA modification; tRNA-queuosine biosynthesis.</text>
</comment>
<dbReference type="GO" id="GO:0046872">
    <property type="term" value="F:metal ion binding"/>
    <property type="evidence" value="ECO:0007669"/>
    <property type="project" value="UniProtKB-KW"/>
</dbReference>
<evidence type="ECO:0000256" key="15">
    <source>
        <dbReference type="ARBA" id="ARBA00031446"/>
    </source>
</evidence>
<accession>A0A7G9FQ34</accession>
<evidence type="ECO:0000256" key="7">
    <source>
        <dbReference type="ARBA" id="ARBA00022694"/>
    </source>
</evidence>
<evidence type="ECO:0000256" key="3">
    <source>
        <dbReference type="ARBA" id="ARBA00008207"/>
    </source>
</evidence>
<organism evidence="18 19">
    <name type="scientific">Wujia chipingensis</name>
    <dbReference type="NCBI Taxonomy" id="2763670"/>
    <lineage>
        <taxon>Bacteria</taxon>
        <taxon>Bacillati</taxon>
        <taxon>Bacillota</taxon>
        <taxon>Clostridia</taxon>
        <taxon>Lachnospirales</taxon>
        <taxon>Lachnospiraceae</taxon>
        <taxon>Wujia</taxon>
    </lineage>
</organism>
<evidence type="ECO:0000256" key="13">
    <source>
        <dbReference type="ARBA" id="ARBA00023157"/>
    </source>
</evidence>
<comment type="function">
    <text evidence="1 17">Catalyzes the conversion of epoxyqueuosine (oQ) to queuosine (Q), which is a hypermodified base found in the wobble positions of tRNA(Asp), tRNA(Asn), tRNA(His) and tRNA(Tyr).</text>
</comment>
<name>A0A7G9FQ34_9FIRM</name>
<feature type="binding site" evidence="17">
    <location>
        <position position="102"/>
    </location>
    <ligand>
        <name>[4Fe-4S] cluster</name>
        <dbReference type="ChEBI" id="CHEBI:49883"/>
    </ligand>
</feature>
<evidence type="ECO:0000256" key="4">
    <source>
        <dbReference type="ARBA" id="ARBA00012622"/>
    </source>
</evidence>
<dbReference type="HAMAP" id="MF_02089">
    <property type="entry name" value="QueH"/>
    <property type="match status" value="1"/>
</dbReference>
<reference evidence="18 19" key="1">
    <citation type="submission" date="2020-08" db="EMBL/GenBank/DDBJ databases">
        <authorList>
            <person name="Liu C."/>
            <person name="Sun Q."/>
        </authorList>
    </citation>
    <scope>NUCLEOTIDE SEQUENCE [LARGE SCALE GENOMIC DNA]</scope>
    <source>
        <strain evidence="18 19">NSJ-4</strain>
    </source>
</reference>
<evidence type="ECO:0000256" key="12">
    <source>
        <dbReference type="ARBA" id="ARBA00023014"/>
    </source>
</evidence>
<keyword evidence="11 17" id="KW-0408">Iron</keyword>
<dbReference type="Pfam" id="PF02677">
    <property type="entry name" value="QueH"/>
    <property type="match status" value="1"/>
</dbReference>
<sequence>MDKEINENVKKTKKMLLHVCCAPCSSHVLSVLYEEFDITAFFYNPNITEKEEYEKRIEELKRFTQEAEFARNVVVCDGAYEPEKFYAIAKGLEKEPERGRRCYKCYELRLEETARYAKEHGFDIFTTTLSISPHKNAAWLNEIGERMAEKYGVAYLYSDFKKKNGYAHSIELSREYHLYRQDYCGCIYSRLEREEQKKNKRI</sequence>
<dbReference type="GO" id="GO:0051539">
    <property type="term" value="F:4 iron, 4 sulfur cluster binding"/>
    <property type="evidence" value="ECO:0007669"/>
    <property type="project" value="UniProtKB-UniRule"/>
</dbReference>
<dbReference type="GO" id="GO:0052693">
    <property type="term" value="F:epoxyqueuosine reductase activity"/>
    <property type="evidence" value="ECO:0007669"/>
    <property type="project" value="UniProtKB-UniRule"/>
</dbReference>
<keyword evidence="10 17" id="KW-0560">Oxidoreductase</keyword>
<dbReference type="InterPro" id="IPR003828">
    <property type="entry name" value="QueH"/>
</dbReference>
<evidence type="ECO:0000256" key="8">
    <source>
        <dbReference type="ARBA" id="ARBA00022723"/>
    </source>
</evidence>
<evidence type="ECO:0000256" key="9">
    <source>
        <dbReference type="ARBA" id="ARBA00022785"/>
    </source>
</evidence>
<feature type="disulfide bond" description="Redox-active" evidence="17">
    <location>
        <begin position="184"/>
        <end position="186"/>
    </location>
</feature>
<feature type="binding site" evidence="17">
    <location>
        <position position="21"/>
    </location>
    <ligand>
        <name>[4Fe-4S] cluster</name>
        <dbReference type="ChEBI" id="CHEBI:49883"/>
    </ligand>
</feature>
<protein>
    <recommendedName>
        <fullName evidence="5 17">Epoxyqueuosine reductase QueH</fullName>
        <ecNumber evidence="4 17">1.17.99.6</ecNumber>
    </recommendedName>
    <alternativeName>
        <fullName evidence="15 17">Queuosine biosynthesis protein QueH</fullName>
    </alternativeName>
</protein>
<evidence type="ECO:0000256" key="1">
    <source>
        <dbReference type="ARBA" id="ARBA00002268"/>
    </source>
</evidence>
<dbReference type="GO" id="GO:0008616">
    <property type="term" value="P:tRNA queuosine(34) biosynthetic process"/>
    <property type="evidence" value="ECO:0007669"/>
    <property type="project" value="UniProtKB-UniRule"/>
</dbReference>
<keyword evidence="14 17" id="KW-0676">Redox-active center</keyword>
<keyword evidence="6 17" id="KW-0004">4Fe-4S</keyword>
<evidence type="ECO:0000256" key="14">
    <source>
        <dbReference type="ARBA" id="ARBA00023284"/>
    </source>
</evidence>
<evidence type="ECO:0000256" key="5">
    <source>
        <dbReference type="ARBA" id="ARBA00016895"/>
    </source>
</evidence>
<evidence type="ECO:0000256" key="11">
    <source>
        <dbReference type="ARBA" id="ARBA00023004"/>
    </source>
</evidence>
<dbReference type="EC" id="1.17.99.6" evidence="4 17"/>
<evidence type="ECO:0000256" key="16">
    <source>
        <dbReference type="ARBA" id="ARBA00047415"/>
    </source>
</evidence>
<dbReference type="EMBL" id="CP060632">
    <property type="protein sequence ID" value="QNM00666.1"/>
    <property type="molecule type" value="Genomic_DNA"/>
</dbReference>
<dbReference type="KEGG" id="wcp:H9Q76_05165"/>
<evidence type="ECO:0000256" key="2">
    <source>
        <dbReference type="ARBA" id="ARBA00004691"/>
    </source>
</evidence>
<feature type="binding site" evidence="17">
    <location>
        <position position="20"/>
    </location>
    <ligand>
        <name>[4Fe-4S] cluster</name>
        <dbReference type="ChEBI" id="CHEBI:49883"/>
    </ligand>
</feature>
<feature type="binding site" evidence="17">
    <location>
        <position position="105"/>
    </location>
    <ligand>
        <name>[4Fe-4S] cluster</name>
        <dbReference type="ChEBI" id="CHEBI:49883"/>
    </ligand>
</feature>
<gene>
    <name evidence="17" type="primary">queH</name>
    <name evidence="18" type="ORF">H9Q76_05165</name>
</gene>
<keyword evidence="7 17" id="KW-0819">tRNA processing</keyword>
<keyword evidence="12 17" id="KW-0411">Iron-sulfur</keyword>
<evidence type="ECO:0000256" key="10">
    <source>
        <dbReference type="ARBA" id="ARBA00023002"/>
    </source>
</evidence>
<keyword evidence="19" id="KW-1185">Reference proteome</keyword>
<dbReference type="PANTHER" id="PTHR36701:SF1">
    <property type="entry name" value="EPOXYQUEUOSINE REDUCTASE QUEH"/>
    <property type="match status" value="1"/>
</dbReference>
<evidence type="ECO:0000313" key="19">
    <source>
        <dbReference type="Proteomes" id="UP000515819"/>
    </source>
</evidence>